<evidence type="ECO:0000313" key="3">
    <source>
        <dbReference type="Proteomes" id="UP000078046"/>
    </source>
</evidence>
<protein>
    <submittedName>
        <fullName evidence="2">Uncharacterized protein</fullName>
    </submittedName>
</protein>
<evidence type="ECO:0000313" key="2">
    <source>
        <dbReference type="EMBL" id="OAF65715.1"/>
    </source>
</evidence>
<evidence type="ECO:0000256" key="1">
    <source>
        <dbReference type="SAM" id="Phobius"/>
    </source>
</evidence>
<keyword evidence="1" id="KW-0472">Membrane</keyword>
<dbReference type="Proteomes" id="UP000078046">
    <property type="component" value="Unassembled WGS sequence"/>
</dbReference>
<accession>A0A177AUP3</accession>
<keyword evidence="1" id="KW-0812">Transmembrane</keyword>
<organism evidence="2 3">
    <name type="scientific">Intoshia linei</name>
    <dbReference type="NCBI Taxonomy" id="1819745"/>
    <lineage>
        <taxon>Eukaryota</taxon>
        <taxon>Metazoa</taxon>
        <taxon>Spiralia</taxon>
        <taxon>Lophotrochozoa</taxon>
        <taxon>Mesozoa</taxon>
        <taxon>Orthonectida</taxon>
        <taxon>Rhopaluridae</taxon>
        <taxon>Intoshia</taxon>
    </lineage>
</organism>
<keyword evidence="3" id="KW-1185">Reference proteome</keyword>
<dbReference type="EMBL" id="LWCA01001176">
    <property type="protein sequence ID" value="OAF65715.1"/>
    <property type="molecule type" value="Genomic_DNA"/>
</dbReference>
<feature type="transmembrane region" description="Helical" evidence="1">
    <location>
        <begin position="9"/>
        <end position="31"/>
    </location>
</feature>
<keyword evidence="1" id="KW-1133">Transmembrane helix</keyword>
<name>A0A177AUP3_9BILA</name>
<sequence>MYNKSENNLFSLTIVISMQIAMMLNTIPIIISNPNNDGALFSLDDYIQQYNSDEE</sequence>
<proteinExistence type="predicted"/>
<reference evidence="2 3" key="1">
    <citation type="submission" date="2016-04" db="EMBL/GenBank/DDBJ databases">
        <title>The genome of Intoshia linei affirms orthonectids as highly simplified spiralians.</title>
        <authorList>
            <person name="Mikhailov K.V."/>
            <person name="Slusarev G.S."/>
            <person name="Nikitin M.A."/>
            <person name="Logacheva M.D."/>
            <person name="Penin A."/>
            <person name="Aleoshin V."/>
            <person name="Panchin Y.V."/>
        </authorList>
    </citation>
    <scope>NUCLEOTIDE SEQUENCE [LARGE SCALE GENOMIC DNA]</scope>
    <source>
        <strain evidence="2">Intl2013</strain>
        <tissue evidence="2">Whole animal</tissue>
    </source>
</reference>
<dbReference type="AlphaFoldDB" id="A0A177AUP3"/>
<comment type="caution">
    <text evidence="2">The sequence shown here is derived from an EMBL/GenBank/DDBJ whole genome shotgun (WGS) entry which is preliminary data.</text>
</comment>
<gene>
    <name evidence="2" type="ORF">A3Q56_06566</name>
</gene>